<comment type="caution">
    <text evidence="1">The sequence shown here is derived from an EMBL/GenBank/DDBJ whole genome shotgun (WGS) entry which is preliminary data.</text>
</comment>
<evidence type="ECO:0000313" key="1">
    <source>
        <dbReference type="EMBL" id="ETJ20696.1"/>
    </source>
</evidence>
<organism evidence="1">
    <name type="scientific">human gut metagenome</name>
    <dbReference type="NCBI Taxonomy" id="408170"/>
    <lineage>
        <taxon>unclassified sequences</taxon>
        <taxon>metagenomes</taxon>
        <taxon>organismal metagenomes</taxon>
    </lineage>
</organism>
<feature type="non-terminal residue" evidence="1">
    <location>
        <position position="74"/>
    </location>
</feature>
<protein>
    <submittedName>
        <fullName evidence="1">Uncharacterized protein</fullName>
    </submittedName>
</protein>
<proteinExistence type="predicted"/>
<name>W1WS10_9ZZZZ</name>
<gene>
    <name evidence="1" type="ORF">Q604_UNBC18390G0002</name>
</gene>
<dbReference type="EMBL" id="AZMM01018390">
    <property type="protein sequence ID" value="ETJ20696.1"/>
    <property type="molecule type" value="Genomic_DNA"/>
</dbReference>
<reference evidence="1" key="1">
    <citation type="submission" date="2013-12" db="EMBL/GenBank/DDBJ databases">
        <title>A Varibaculum cambriense genome reconstructed from a premature infant gut community with otherwise low bacterial novelty that shifts toward anaerobic metabolism during the third week of life.</title>
        <authorList>
            <person name="Brown C.T."/>
            <person name="Sharon I."/>
            <person name="Thomas B.C."/>
            <person name="Castelle C.J."/>
            <person name="Morowitz M.J."/>
            <person name="Banfield J.F."/>
        </authorList>
    </citation>
    <scope>NUCLEOTIDE SEQUENCE</scope>
</reference>
<dbReference type="AlphaFoldDB" id="W1WS10"/>
<sequence length="74" mass="7585">MGALNALARLQVLVDLEEVLDLQAVELADVLDIRTPGGALVRAGHAQDLVIPALLIAHTEHPQGAAADEAAGEG</sequence>
<accession>W1WS10</accession>